<evidence type="ECO:0000256" key="1">
    <source>
        <dbReference type="SAM" id="MobiDB-lite"/>
    </source>
</evidence>
<protein>
    <submittedName>
        <fullName evidence="2">Uncharacterized protein</fullName>
    </submittedName>
</protein>
<proteinExistence type="predicted"/>
<organism evidence="2 3">
    <name type="scientific">Glossina palpalis gambiensis</name>
    <dbReference type="NCBI Taxonomy" id="67801"/>
    <lineage>
        <taxon>Eukaryota</taxon>
        <taxon>Metazoa</taxon>
        <taxon>Ecdysozoa</taxon>
        <taxon>Arthropoda</taxon>
        <taxon>Hexapoda</taxon>
        <taxon>Insecta</taxon>
        <taxon>Pterygota</taxon>
        <taxon>Neoptera</taxon>
        <taxon>Endopterygota</taxon>
        <taxon>Diptera</taxon>
        <taxon>Brachycera</taxon>
        <taxon>Muscomorpha</taxon>
        <taxon>Hippoboscoidea</taxon>
        <taxon>Glossinidae</taxon>
        <taxon>Glossina</taxon>
    </lineage>
</organism>
<dbReference type="AlphaFoldDB" id="A0A1B0BBD6"/>
<feature type="region of interest" description="Disordered" evidence="1">
    <location>
        <begin position="181"/>
        <end position="237"/>
    </location>
</feature>
<reference evidence="2" key="2">
    <citation type="submission" date="2020-05" db="UniProtKB">
        <authorList>
            <consortium name="EnsemblMetazoa"/>
        </authorList>
    </citation>
    <scope>IDENTIFICATION</scope>
    <source>
        <strain evidence="2">IAEA</strain>
    </source>
</reference>
<feature type="compositionally biased region" description="Polar residues" evidence="1">
    <location>
        <begin position="224"/>
        <end position="237"/>
    </location>
</feature>
<dbReference type="VEuPathDB" id="VectorBase:GPPI024719"/>
<accession>A0A1B0BBD6</accession>
<reference evidence="3" key="1">
    <citation type="submission" date="2015-01" db="EMBL/GenBank/DDBJ databases">
        <authorList>
            <person name="Aksoy S."/>
            <person name="Warren W."/>
            <person name="Wilson R.K."/>
        </authorList>
    </citation>
    <scope>NUCLEOTIDE SEQUENCE [LARGE SCALE GENOMIC DNA]</scope>
    <source>
        <strain evidence="3">IAEA</strain>
    </source>
</reference>
<dbReference type="EnsemblMetazoa" id="GPPI024719-RA">
    <property type="protein sequence ID" value="GPPI024719-PA"/>
    <property type="gene ID" value="GPPI024719"/>
</dbReference>
<sequence length="237" mass="27344">MRESIMLKTMTDIGGLRLPMYVTTATTNPLAIAGALSITSSIHMGKGQKQAGLTQSQERMYHTERFNRHLQMDKQLPRFLCILYPTNQFARIFTKYLYKIDKTIFILLMCKTVPSLICNTDDGEEKAFKYFTKNFSNSFQKRQSENYFEEYLNLCVKLIESDRYKVNKPKHSLAPKAVNNCTANKTRREQTKNPASKAMTKTIRIIDGKTDKQKPVSKQAAPINLSQPQQRTTLRRE</sequence>
<dbReference type="Proteomes" id="UP000092460">
    <property type="component" value="Unassembled WGS sequence"/>
</dbReference>
<name>A0A1B0BBD6_9MUSC</name>
<dbReference type="EMBL" id="JXJN01011414">
    <property type="status" value="NOT_ANNOTATED_CDS"/>
    <property type="molecule type" value="Genomic_DNA"/>
</dbReference>
<feature type="compositionally biased region" description="Basic and acidic residues" evidence="1">
    <location>
        <begin position="204"/>
        <end position="214"/>
    </location>
</feature>
<evidence type="ECO:0000313" key="3">
    <source>
        <dbReference type="Proteomes" id="UP000092460"/>
    </source>
</evidence>
<evidence type="ECO:0000313" key="2">
    <source>
        <dbReference type="EnsemblMetazoa" id="GPPI024719-PA"/>
    </source>
</evidence>
<keyword evidence="3" id="KW-1185">Reference proteome</keyword>